<dbReference type="Pfam" id="PF00512">
    <property type="entry name" value="HisKA"/>
    <property type="match status" value="1"/>
</dbReference>
<dbReference type="SUPFAM" id="SSF47384">
    <property type="entry name" value="Homodimeric domain of signal transducing histidine kinase"/>
    <property type="match status" value="1"/>
</dbReference>
<dbReference type="EMBL" id="AP026709">
    <property type="protein sequence ID" value="BDQ37022.1"/>
    <property type="molecule type" value="Genomic_DNA"/>
</dbReference>
<keyword evidence="6" id="KW-0418">Kinase</keyword>
<evidence type="ECO:0000313" key="14">
    <source>
        <dbReference type="EMBL" id="BDQ37022.1"/>
    </source>
</evidence>
<dbReference type="SUPFAM" id="SSF53850">
    <property type="entry name" value="Periplasmic binding protein-like II"/>
    <property type="match status" value="1"/>
</dbReference>
<evidence type="ECO:0000256" key="8">
    <source>
        <dbReference type="ARBA" id="ARBA00023012"/>
    </source>
</evidence>
<dbReference type="InterPro" id="IPR036890">
    <property type="entry name" value="HATPase_C_sf"/>
</dbReference>
<dbReference type="PANTHER" id="PTHR43065">
    <property type="entry name" value="SENSOR HISTIDINE KINASE"/>
    <property type="match status" value="1"/>
</dbReference>
<dbReference type="InterPro" id="IPR013767">
    <property type="entry name" value="PAS_fold"/>
</dbReference>
<name>A0ABN6S3U6_9BACT</name>
<dbReference type="PROSITE" id="PS50112">
    <property type="entry name" value="PAS"/>
    <property type="match status" value="1"/>
</dbReference>
<dbReference type="CDD" id="cd00130">
    <property type="entry name" value="PAS"/>
    <property type="match status" value="1"/>
</dbReference>
<dbReference type="InterPro" id="IPR000014">
    <property type="entry name" value="PAS"/>
</dbReference>
<dbReference type="Gene3D" id="3.40.190.10">
    <property type="entry name" value="Periplasmic binding protein-like II"/>
    <property type="match status" value="2"/>
</dbReference>
<keyword evidence="8" id="KW-0902">Two-component regulatory system</keyword>
<dbReference type="InterPro" id="IPR003594">
    <property type="entry name" value="HATPase_dom"/>
</dbReference>
<proteinExistence type="predicted"/>
<dbReference type="Proteomes" id="UP001317742">
    <property type="component" value="Chromosome"/>
</dbReference>
<feature type="domain" description="Histidine kinase" evidence="12">
    <location>
        <begin position="435"/>
        <end position="640"/>
    </location>
</feature>
<evidence type="ECO:0000256" key="3">
    <source>
        <dbReference type="ARBA" id="ARBA00022553"/>
    </source>
</evidence>
<dbReference type="Gene3D" id="1.10.287.130">
    <property type="match status" value="1"/>
</dbReference>
<keyword evidence="7" id="KW-0067">ATP-binding</keyword>
<keyword evidence="11" id="KW-0732">Signal</keyword>
<keyword evidence="5" id="KW-0547">Nucleotide-binding</keyword>
<feature type="coiled-coil region" evidence="9">
    <location>
        <begin position="282"/>
        <end position="309"/>
    </location>
</feature>
<accession>A0ABN6S3U6</accession>
<dbReference type="Pfam" id="PF02518">
    <property type="entry name" value="HATPase_c"/>
    <property type="match status" value="1"/>
</dbReference>
<dbReference type="SMART" id="SM00062">
    <property type="entry name" value="PBPb"/>
    <property type="match status" value="1"/>
</dbReference>
<evidence type="ECO:0000256" key="5">
    <source>
        <dbReference type="ARBA" id="ARBA00022741"/>
    </source>
</evidence>
<evidence type="ECO:0000256" key="2">
    <source>
        <dbReference type="ARBA" id="ARBA00012438"/>
    </source>
</evidence>
<feature type="chain" id="PRO_5046965311" description="histidine kinase" evidence="11">
    <location>
        <begin position="25"/>
        <end position="645"/>
    </location>
</feature>
<evidence type="ECO:0000256" key="7">
    <source>
        <dbReference type="ARBA" id="ARBA00022840"/>
    </source>
</evidence>
<dbReference type="Pfam" id="PF00989">
    <property type="entry name" value="PAS"/>
    <property type="match status" value="1"/>
</dbReference>
<dbReference type="InterPro" id="IPR005467">
    <property type="entry name" value="His_kinase_dom"/>
</dbReference>
<evidence type="ECO:0000256" key="4">
    <source>
        <dbReference type="ARBA" id="ARBA00022679"/>
    </source>
</evidence>
<dbReference type="NCBIfam" id="TIGR00229">
    <property type="entry name" value="sensory_box"/>
    <property type="match status" value="1"/>
</dbReference>
<keyword evidence="10" id="KW-0472">Membrane</keyword>
<dbReference type="SMART" id="SM00091">
    <property type="entry name" value="PAS"/>
    <property type="match status" value="1"/>
</dbReference>
<dbReference type="SUPFAM" id="SSF55874">
    <property type="entry name" value="ATPase domain of HSP90 chaperone/DNA topoisomerase II/histidine kinase"/>
    <property type="match status" value="1"/>
</dbReference>
<dbReference type="SMART" id="SM00387">
    <property type="entry name" value="HATPase_c"/>
    <property type="match status" value="1"/>
</dbReference>
<evidence type="ECO:0000256" key="11">
    <source>
        <dbReference type="SAM" id="SignalP"/>
    </source>
</evidence>
<keyword evidence="10" id="KW-0812">Transmembrane</keyword>
<organism evidence="14 15">
    <name type="scientific">Pseudodesulfovibrio nedwellii</name>
    <dbReference type="NCBI Taxonomy" id="2973072"/>
    <lineage>
        <taxon>Bacteria</taxon>
        <taxon>Pseudomonadati</taxon>
        <taxon>Thermodesulfobacteriota</taxon>
        <taxon>Desulfovibrionia</taxon>
        <taxon>Desulfovibrionales</taxon>
        <taxon>Desulfovibrionaceae</taxon>
    </lineage>
</organism>
<dbReference type="InterPro" id="IPR035965">
    <property type="entry name" value="PAS-like_dom_sf"/>
</dbReference>
<dbReference type="InterPro" id="IPR001638">
    <property type="entry name" value="Solute-binding_3/MltF_N"/>
</dbReference>
<keyword evidence="10" id="KW-1133">Transmembrane helix</keyword>
<keyword evidence="15" id="KW-1185">Reference proteome</keyword>
<feature type="transmembrane region" description="Helical" evidence="10">
    <location>
        <begin position="264"/>
        <end position="284"/>
    </location>
</feature>
<evidence type="ECO:0000313" key="15">
    <source>
        <dbReference type="Proteomes" id="UP001317742"/>
    </source>
</evidence>
<dbReference type="RefSeq" id="WP_281762891.1">
    <property type="nucleotide sequence ID" value="NZ_AP026709.1"/>
</dbReference>
<comment type="catalytic activity">
    <reaction evidence="1">
        <text>ATP + protein L-histidine = ADP + protein N-phospho-L-histidine.</text>
        <dbReference type="EC" id="2.7.13.3"/>
    </reaction>
</comment>
<evidence type="ECO:0000256" key="6">
    <source>
        <dbReference type="ARBA" id="ARBA00022777"/>
    </source>
</evidence>
<dbReference type="Gene3D" id="3.30.450.20">
    <property type="entry name" value="PAS domain"/>
    <property type="match status" value="1"/>
</dbReference>
<dbReference type="PRINTS" id="PR00344">
    <property type="entry name" value="BCTRLSENSOR"/>
</dbReference>
<keyword evidence="3" id="KW-0597">Phosphoprotein</keyword>
<evidence type="ECO:0000256" key="9">
    <source>
        <dbReference type="SAM" id="Coils"/>
    </source>
</evidence>
<dbReference type="EC" id="2.7.13.3" evidence="2"/>
<feature type="domain" description="PAS" evidence="13">
    <location>
        <begin position="299"/>
        <end position="368"/>
    </location>
</feature>
<keyword evidence="4" id="KW-0808">Transferase</keyword>
<dbReference type="InterPro" id="IPR003661">
    <property type="entry name" value="HisK_dim/P_dom"/>
</dbReference>
<dbReference type="CDD" id="cd00075">
    <property type="entry name" value="HATPase"/>
    <property type="match status" value="1"/>
</dbReference>
<reference evidence="14 15" key="1">
    <citation type="submission" date="2022-08" db="EMBL/GenBank/DDBJ databases">
        <title>Genome Sequence of the sulphate-reducing bacterium, Pseudodesulfovibrio sp. SYK.</title>
        <authorList>
            <person name="Kondo R."/>
            <person name="Kataoka T."/>
        </authorList>
    </citation>
    <scope>NUCLEOTIDE SEQUENCE [LARGE SCALE GENOMIC DNA]</scope>
    <source>
        <strain evidence="14 15">SYK</strain>
    </source>
</reference>
<dbReference type="SMART" id="SM00388">
    <property type="entry name" value="HisKA"/>
    <property type="match status" value="1"/>
</dbReference>
<keyword evidence="9" id="KW-0175">Coiled coil</keyword>
<dbReference type="Gene3D" id="3.30.565.10">
    <property type="entry name" value="Histidine kinase-like ATPase, C-terminal domain"/>
    <property type="match status" value="1"/>
</dbReference>
<dbReference type="SUPFAM" id="SSF55785">
    <property type="entry name" value="PYP-like sensor domain (PAS domain)"/>
    <property type="match status" value="1"/>
</dbReference>
<protein>
    <recommendedName>
        <fullName evidence="2">histidine kinase</fullName>
        <ecNumber evidence="2">2.7.13.3</ecNumber>
    </recommendedName>
</protein>
<dbReference type="PROSITE" id="PS50109">
    <property type="entry name" value="HIS_KIN"/>
    <property type="match status" value="1"/>
</dbReference>
<evidence type="ECO:0000259" key="13">
    <source>
        <dbReference type="PROSITE" id="PS50112"/>
    </source>
</evidence>
<dbReference type="CDD" id="cd00082">
    <property type="entry name" value="HisKA"/>
    <property type="match status" value="1"/>
</dbReference>
<gene>
    <name evidence="14" type="ORF">SYK_13820</name>
</gene>
<dbReference type="InterPro" id="IPR004358">
    <property type="entry name" value="Sig_transdc_His_kin-like_C"/>
</dbReference>
<evidence type="ECO:0000259" key="12">
    <source>
        <dbReference type="PROSITE" id="PS50109"/>
    </source>
</evidence>
<sequence>MKVTFLLRIHLLLFIVLATSPALAAESLRISIFPFSPPFSYYAVQNGNKYLQGYTIDESLAVGKELKQDIEFIAVSAIDRQIGILKKGDIALIAHDSASYAKTHGLTFIPVGVSLQHHLYIHEACAPCIDLHSPETLRNKRVVTVKGAPYVMDISMVPNIIEAPSALEALNLLNQGIADIYIAPSERVADYLIVANGFDAVLKDGDFIGEAPLGFIVNPDDTELISRLKTAIKTLERQGTLASIRDKWFDQPHEFSLSKYSKQIALTALGIATLFVMFGVWNLSLKRRVAQVARDLRQTEQRYRDLIESSPDMIFLVTEDGEILHANERACTNLRLKTPFKGLNLQNLIAPEDKEEVAPFLDKVFNDGCDKFEFRMDEKTRQDMEVEIAGRILQGPIQPGLLACLFARNVTDRNRMEEELIQSERLGIIGKMAAGVAHEINNPLGIIQFNAEDMLYAEEMSTEAREGLTAISRNAARAADTITHLLDLASPKPMANDILHLDEAVKDCIALLGPKIKKTTLTLDIQNEPLSMRGDSRAIQQVLVNLLLNALSSMQGKRSISIFGDRSHESIRLVIEDKGKGIVRKDLPHIFDPFFTSRENGFGLGLFITRRIVERHGGIIFAESEPDKGTRMILEFPLHEDEESV</sequence>
<dbReference type="InterPro" id="IPR036097">
    <property type="entry name" value="HisK_dim/P_sf"/>
</dbReference>
<evidence type="ECO:0000256" key="10">
    <source>
        <dbReference type="SAM" id="Phobius"/>
    </source>
</evidence>
<feature type="signal peptide" evidence="11">
    <location>
        <begin position="1"/>
        <end position="24"/>
    </location>
</feature>
<dbReference type="Pfam" id="PF00497">
    <property type="entry name" value="SBP_bac_3"/>
    <property type="match status" value="1"/>
</dbReference>
<evidence type="ECO:0000256" key="1">
    <source>
        <dbReference type="ARBA" id="ARBA00000085"/>
    </source>
</evidence>